<dbReference type="eggNOG" id="arCOG09854">
    <property type="taxonomic scope" value="Archaea"/>
</dbReference>
<evidence type="ECO:0000313" key="1">
    <source>
        <dbReference type="EMBL" id="AGT35478.1"/>
    </source>
</evidence>
<dbReference type="InterPro" id="IPR045706">
    <property type="entry name" value="DUF6062"/>
</dbReference>
<dbReference type="HOGENOM" id="CLU_1237978_0_0_2"/>
<dbReference type="Proteomes" id="UP000015543">
    <property type="component" value="Chromosome"/>
</dbReference>
<name>S5ZEE8_9CREN</name>
<keyword evidence="2" id="KW-1185">Reference proteome</keyword>
<accession>S5ZEE8</accession>
<dbReference type="EMBL" id="CP006646">
    <property type="protein sequence ID" value="AGT35478.1"/>
    <property type="molecule type" value="Genomic_DNA"/>
</dbReference>
<gene>
    <name evidence="1" type="ORF">N186_05685</name>
</gene>
<protein>
    <submittedName>
        <fullName evidence="1">Uncharacterized protein</fullName>
    </submittedName>
</protein>
<proteinExistence type="predicted"/>
<dbReference type="KEGG" id="thb:N186_05685"/>
<dbReference type="AlphaFoldDB" id="S5ZEE8"/>
<evidence type="ECO:0000313" key="2">
    <source>
        <dbReference type="Proteomes" id="UP000015543"/>
    </source>
</evidence>
<dbReference type="Pfam" id="PF19538">
    <property type="entry name" value="DUF6062"/>
    <property type="match status" value="2"/>
</dbReference>
<organism evidence="1 2">
    <name type="scientific">Thermofilum adornatum</name>
    <dbReference type="NCBI Taxonomy" id="1365176"/>
    <lineage>
        <taxon>Archaea</taxon>
        <taxon>Thermoproteota</taxon>
        <taxon>Thermoprotei</taxon>
        <taxon>Thermofilales</taxon>
        <taxon>Thermofilaceae</taxon>
        <taxon>Thermofilum</taxon>
    </lineage>
</organism>
<reference evidence="1 2" key="1">
    <citation type="journal article" date="2013" name="Genome Announc.">
        <title>Complete Genomic Sequence of 'Thermofilum adornatus' Strain 1910bT, a Hyperthermophilic Anaerobic Organotrophic Crenarchaeon.</title>
        <authorList>
            <person name="Dominova I.N."/>
            <person name="Kublanov I.V."/>
            <person name="Podosokorskaya O.A."/>
            <person name="Derbikova K.S."/>
            <person name="Patrushev M.V."/>
            <person name="Toshchakov S.V."/>
        </authorList>
    </citation>
    <scope>NUCLEOTIDE SEQUENCE [LARGE SCALE GENOMIC DNA]</scope>
    <source>
        <strain evidence="2">1910b</strain>
    </source>
</reference>
<sequence length="240" mass="27347">MKGDKMLLKKPRTSEKDVIYLALVDSISKGGCPICRTLEKSENNLIWIILYEHVNDPYVREKINKGNGLCGYHYKKVIEMAKQDPLIGGLGPAIIVEDLLSRFVESINTDTPLSTKCYICSELEKTEESYIASFVSKLDTTNLLSRYESNPESILCYKHFMEIYSRLPEATAQKLKEIQLKKLNSLLGELRSYIEKHDYRYIGTITENEAKSWTKAIEALVGSGWSALFQLKPKGKHSKQ</sequence>
<dbReference type="PATRIC" id="fig|1365176.7.peg.1122"/>